<dbReference type="InterPro" id="IPR001789">
    <property type="entry name" value="Sig_transdc_resp-reg_receiver"/>
</dbReference>
<dbReference type="SMART" id="SM00387">
    <property type="entry name" value="HATPase_c"/>
    <property type="match status" value="1"/>
</dbReference>
<feature type="modified residue" description="4-aspartylphosphate" evidence="5">
    <location>
        <position position="510"/>
    </location>
</feature>
<dbReference type="FunFam" id="3.30.565.10:FF:000010">
    <property type="entry name" value="Sensor histidine kinase RcsC"/>
    <property type="match status" value="1"/>
</dbReference>
<dbReference type="PROSITE" id="PS50110">
    <property type="entry name" value="RESPONSE_REGULATORY"/>
    <property type="match status" value="1"/>
</dbReference>
<protein>
    <recommendedName>
        <fullName evidence="2">histidine kinase</fullName>
        <ecNumber evidence="2">2.7.13.3</ecNumber>
    </recommendedName>
</protein>
<dbReference type="SUPFAM" id="SSF55874">
    <property type="entry name" value="ATPase domain of HSP90 chaperone/DNA topoisomerase II/histidine kinase"/>
    <property type="match status" value="1"/>
</dbReference>
<dbReference type="InterPro" id="IPR036890">
    <property type="entry name" value="HATPase_C_sf"/>
</dbReference>
<dbReference type="SUPFAM" id="SSF47384">
    <property type="entry name" value="Homodimeric domain of signal transducing histidine kinase"/>
    <property type="match status" value="1"/>
</dbReference>
<evidence type="ECO:0000313" key="8">
    <source>
        <dbReference type="EMBL" id="AJR08337.1"/>
    </source>
</evidence>
<dbReference type="Gene3D" id="1.10.287.130">
    <property type="match status" value="1"/>
</dbReference>
<sequence>MGLERMDLERQVALMQKKIDRERDARKMAEMLLESKSLELYQAKQLIEQNLAQVRDKLASGSEFLSYQHKMDNLLLSIGHTLLKYPPSTLIIKDLLDALINSRVVSACAVNFSCDSTPALNIAYFSGIDNTIVPPDTLVSREECWDESQQLYWLSLGNSAVKGYFVTRIGKTREWHMTVRKHMNLIGEMLRASIDRQLKLEEAIRARKSAEESEKLTRDFLAMINHELRTPLNGLLGTAELLSDTELDNHQNSLLKTLNHSGELLRAIINNLLDYSKINAGMMELAIKPFDCRLMANVLNDIFLQPAREKQLNFSIHFVPNSPQWLMGDEDRIKQIFVNLIGNAIKFTEKGFVSVTIGWHDEALQFVVSDSGCGIAKEQIASLFQPFKQADNSSKRQHEGTGLGLAICGKLAEQMKGRIEIESTAGQGSIFTVTLPLDVNPSAVIKNDVLRNKTLPISDLTILVVEDLKTNQMIIKLMLAKFGITPVIVSNGEKALGILKSQDFDIVFMDCRMPILDGFATTKWLRSEGYSKPIIALTAGTTKAEREDCFSAGMDDILSKPYQSVELREMIEKWGAGAGSLG</sequence>
<gene>
    <name evidence="8" type="ORF">H744_2c1664</name>
</gene>
<dbReference type="GO" id="GO:0000155">
    <property type="term" value="F:phosphorelay sensor kinase activity"/>
    <property type="evidence" value="ECO:0007669"/>
    <property type="project" value="InterPro"/>
</dbReference>
<proteinExistence type="predicted"/>
<dbReference type="SMART" id="SM00448">
    <property type="entry name" value="REC"/>
    <property type="match status" value="1"/>
</dbReference>
<organism evidence="8 9">
    <name type="scientific">Photobacterium gaetbulicola Gung47</name>
    <dbReference type="NCBI Taxonomy" id="658445"/>
    <lineage>
        <taxon>Bacteria</taxon>
        <taxon>Pseudomonadati</taxon>
        <taxon>Pseudomonadota</taxon>
        <taxon>Gammaproteobacteria</taxon>
        <taxon>Vibrionales</taxon>
        <taxon>Vibrionaceae</taxon>
        <taxon>Photobacterium</taxon>
    </lineage>
</organism>
<dbReference type="EC" id="2.7.13.3" evidence="2"/>
<dbReference type="PROSITE" id="PS50109">
    <property type="entry name" value="HIS_KIN"/>
    <property type="match status" value="1"/>
</dbReference>
<dbReference type="Pfam" id="PF00512">
    <property type="entry name" value="HisKA"/>
    <property type="match status" value="1"/>
</dbReference>
<dbReference type="STRING" id="658445.H744_2c1664"/>
<evidence type="ECO:0000259" key="7">
    <source>
        <dbReference type="PROSITE" id="PS50110"/>
    </source>
</evidence>
<keyword evidence="3 5" id="KW-0597">Phosphoprotein</keyword>
<dbReference type="PRINTS" id="PR00344">
    <property type="entry name" value="BCTRLSENSOR"/>
</dbReference>
<keyword evidence="9" id="KW-1185">Reference proteome</keyword>
<keyword evidence="8" id="KW-0418">Kinase</keyword>
<dbReference type="KEGG" id="pgb:H744_2c1664"/>
<evidence type="ECO:0000313" key="9">
    <source>
        <dbReference type="Proteomes" id="UP000032303"/>
    </source>
</evidence>
<evidence type="ECO:0000256" key="2">
    <source>
        <dbReference type="ARBA" id="ARBA00012438"/>
    </source>
</evidence>
<dbReference type="PANTHER" id="PTHR45339">
    <property type="entry name" value="HYBRID SIGNAL TRANSDUCTION HISTIDINE KINASE J"/>
    <property type="match status" value="1"/>
</dbReference>
<dbReference type="SUPFAM" id="SSF52172">
    <property type="entry name" value="CheY-like"/>
    <property type="match status" value="1"/>
</dbReference>
<evidence type="ECO:0000256" key="5">
    <source>
        <dbReference type="PROSITE-ProRule" id="PRU00169"/>
    </source>
</evidence>
<dbReference type="CDD" id="cd00082">
    <property type="entry name" value="HisKA"/>
    <property type="match status" value="1"/>
</dbReference>
<reference evidence="8 9" key="1">
    <citation type="submission" date="2013-05" db="EMBL/GenBank/DDBJ databases">
        <title>Complete genome sequence of the lipase-producing bacterium Photobacterium gaetbulicola Gung47.</title>
        <authorList>
            <person name="Kim Y.-O."/>
        </authorList>
    </citation>
    <scope>NUCLEOTIDE SEQUENCE [LARGE SCALE GENOMIC DNA]</scope>
    <source>
        <strain evidence="8 9">Gung47</strain>
    </source>
</reference>
<evidence type="ECO:0000259" key="6">
    <source>
        <dbReference type="PROSITE" id="PS50109"/>
    </source>
</evidence>
<dbReference type="Proteomes" id="UP000032303">
    <property type="component" value="Chromosome 2"/>
</dbReference>
<feature type="domain" description="Response regulatory" evidence="7">
    <location>
        <begin position="461"/>
        <end position="575"/>
    </location>
</feature>
<dbReference type="Gene3D" id="3.30.565.10">
    <property type="entry name" value="Histidine kinase-like ATPase, C-terminal domain"/>
    <property type="match status" value="1"/>
</dbReference>
<dbReference type="PANTHER" id="PTHR45339:SF1">
    <property type="entry name" value="HYBRID SIGNAL TRANSDUCTION HISTIDINE KINASE J"/>
    <property type="match status" value="1"/>
</dbReference>
<dbReference type="InterPro" id="IPR011006">
    <property type="entry name" value="CheY-like_superfamily"/>
</dbReference>
<accession>A0A0C5WPT1</accession>
<dbReference type="InterPro" id="IPR003661">
    <property type="entry name" value="HisK_dim/P_dom"/>
</dbReference>
<dbReference type="InterPro" id="IPR004358">
    <property type="entry name" value="Sig_transdc_His_kin-like_C"/>
</dbReference>
<dbReference type="Pfam" id="PF02518">
    <property type="entry name" value="HATPase_c"/>
    <property type="match status" value="1"/>
</dbReference>
<keyword evidence="8" id="KW-0808">Transferase</keyword>
<dbReference type="HOGENOM" id="CLU_000445_114_15_6"/>
<dbReference type="CDD" id="cd17546">
    <property type="entry name" value="REC_hyHK_CKI1_RcsC-like"/>
    <property type="match status" value="1"/>
</dbReference>
<comment type="catalytic activity">
    <reaction evidence="1">
        <text>ATP + protein L-histidine = ADP + protein N-phospho-L-histidine.</text>
        <dbReference type="EC" id="2.7.13.3"/>
    </reaction>
</comment>
<dbReference type="InterPro" id="IPR036097">
    <property type="entry name" value="HisK_dim/P_sf"/>
</dbReference>
<dbReference type="PATRIC" id="fig|658445.3.peg.3585"/>
<dbReference type="AlphaFoldDB" id="A0A0C5WPT1"/>
<dbReference type="Pfam" id="PF00072">
    <property type="entry name" value="Response_reg"/>
    <property type="match status" value="1"/>
</dbReference>
<dbReference type="InterPro" id="IPR003594">
    <property type="entry name" value="HATPase_dom"/>
</dbReference>
<dbReference type="EMBL" id="CP005974">
    <property type="protein sequence ID" value="AJR08337.1"/>
    <property type="molecule type" value="Genomic_DNA"/>
</dbReference>
<evidence type="ECO:0000256" key="3">
    <source>
        <dbReference type="ARBA" id="ARBA00022553"/>
    </source>
</evidence>
<dbReference type="Gene3D" id="3.40.50.2300">
    <property type="match status" value="1"/>
</dbReference>
<evidence type="ECO:0000256" key="4">
    <source>
        <dbReference type="ARBA" id="ARBA00023012"/>
    </source>
</evidence>
<feature type="domain" description="Histidine kinase" evidence="6">
    <location>
        <begin position="223"/>
        <end position="439"/>
    </location>
</feature>
<dbReference type="SMART" id="SM00388">
    <property type="entry name" value="HisKA"/>
    <property type="match status" value="1"/>
</dbReference>
<dbReference type="CDD" id="cd16922">
    <property type="entry name" value="HATPase_EvgS-ArcB-TorS-like"/>
    <property type="match status" value="1"/>
</dbReference>
<dbReference type="InterPro" id="IPR005467">
    <property type="entry name" value="His_kinase_dom"/>
</dbReference>
<name>A0A0C5WPT1_9GAMM</name>
<keyword evidence="4" id="KW-0902">Two-component regulatory system</keyword>
<evidence type="ECO:0000256" key="1">
    <source>
        <dbReference type="ARBA" id="ARBA00000085"/>
    </source>
</evidence>